<dbReference type="Pfam" id="PF00005">
    <property type="entry name" value="ABC_tran"/>
    <property type="match status" value="1"/>
</dbReference>
<dbReference type="Gene3D" id="3.40.50.300">
    <property type="entry name" value="P-loop containing nucleotide triphosphate hydrolases"/>
    <property type="match status" value="1"/>
</dbReference>
<dbReference type="InterPro" id="IPR017871">
    <property type="entry name" value="ABC_transporter-like_CS"/>
</dbReference>
<dbReference type="PROSITE" id="PS00211">
    <property type="entry name" value="ABC_TRANSPORTER_1"/>
    <property type="match status" value="1"/>
</dbReference>
<name>A0A1M4X7U7_9GAMM</name>
<evidence type="ECO:0000313" key="8">
    <source>
        <dbReference type="EMBL" id="SHE89222.1"/>
    </source>
</evidence>
<dbReference type="GO" id="GO:0015424">
    <property type="term" value="F:ABC-type amino acid transporter activity"/>
    <property type="evidence" value="ECO:0007669"/>
    <property type="project" value="InterPro"/>
</dbReference>
<gene>
    <name evidence="8" type="ORF">SAMN02745753_00988</name>
</gene>
<evidence type="ECO:0000313" key="9">
    <source>
        <dbReference type="Proteomes" id="UP000184517"/>
    </source>
</evidence>
<dbReference type="GO" id="GO:0005524">
    <property type="term" value="F:ATP binding"/>
    <property type="evidence" value="ECO:0007669"/>
    <property type="project" value="UniProtKB-KW"/>
</dbReference>
<keyword evidence="4" id="KW-0547">Nucleotide-binding</keyword>
<dbReference type="RefSeq" id="WP_072838614.1">
    <property type="nucleotide sequence ID" value="NZ_FQVF01000004.1"/>
</dbReference>
<evidence type="ECO:0000256" key="4">
    <source>
        <dbReference type="ARBA" id="ARBA00022741"/>
    </source>
</evidence>
<dbReference type="SUPFAM" id="SSF52540">
    <property type="entry name" value="P-loop containing nucleoside triphosphate hydrolases"/>
    <property type="match status" value="1"/>
</dbReference>
<dbReference type="PANTHER" id="PTHR43166">
    <property type="entry name" value="AMINO ACID IMPORT ATP-BINDING PROTEIN"/>
    <property type="match status" value="1"/>
</dbReference>
<organism evidence="8 9">
    <name type="scientific">Marinomonas polaris DSM 16579</name>
    <dbReference type="NCBI Taxonomy" id="1122206"/>
    <lineage>
        <taxon>Bacteria</taxon>
        <taxon>Pseudomonadati</taxon>
        <taxon>Pseudomonadota</taxon>
        <taxon>Gammaproteobacteria</taxon>
        <taxon>Oceanospirillales</taxon>
        <taxon>Oceanospirillaceae</taxon>
        <taxon>Marinomonas</taxon>
    </lineage>
</organism>
<dbReference type="InterPro" id="IPR030679">
    <property type="entry name" value="ABC_ATPase_HisP-typ"/>
</dbReference>
<dbReference type="InterPro" id="IPR050086">
    <property type="entry name" value="MetN_ABC_transporter-like"/>
</dbReference>
<dbReference type="InterPro" id="IPR003439">
    <property type="entry name" value="ABC_transporter-like_ATP-bd"/>
</dbReference>
<reference evidence="9" key="1">
    <citation type="submission" date="2016-11" db="EMBL/GenBank/DDBJ databases">
        <authorList>
            <person name="Varghese N."/>
            <person name="Submissions S."/>
        </authorList>
    </citation>
    <scope>NUCLEOTIDE SEQUENCE [LARGE SCALE GENOMIC DNA]</scope>
    <source>
        <strain evidence="9">DSM 16579</strain>
    </source>
</reference>
<accession>A0A1M4X7U7</accession>
<keyword evidence="5 8" id="KW-0067">ATP-binding</keyword>
<evidence type="ECO:0000256" key="2">
    <source>
        <dbReference type="ARBA" id="ARBA00005417"/>
    </source>
</evidence>
<dbReference type="STRING" id="1122206.SAMN02745753_00988"/>
<dbReference type="FunFam" id="3.40.50.300:FF:000020">
    <property type="entry name" value="Amino acid ABC transporter ATP-binding component"/>
    <property type="match status" value="1"/>
</dbReference>
<keyword evidence="9" id="KW-1185">Reference proteome</keyword>
<dbReference type="PIRSF" id="PIRSF039085">
    <property type="entry name" value="ABC_ATPase_HisP"/>
    <property type="match status" value="1"/>
</dbReference>
<evidence type="ECO:0000256" key="3">
    <source>
        <dbReference type="ARBA" id="ARBA00022448"/>
    </source>
</evidence>
<protein>
    <submittedName>
        <fullName evidence="8">Amino acid ABC transporter ATP-binding protein, PAAT family</fullName>
    </submittedName>
</protein>
<dbReference type="AlphaFoldDB" id="A0A1M4X7U7"/>
<evidence type="ECO:0000259" key="7">
    <source>
        <dbReference type="PROSITE" id="PS50893"/>
    </source>
</evidence>
<evidence type="ECO:0000256" key="5">
    <source>
        <dbReference type="ARBA" id="ARBA00022840"/>
    </source>
</evidence>
<comment type="similarity">
    <text evidence="2">Belongs to the ABC transporter superfamily.</text>
</comment>
<keyword evidence="6" id="KW-0029">Amino-acid transport</keyword>
<proteinExistence type="inferred from homology"/>
<dbReference type="OrthoDB" id="9802264at2"/>
<dbReference type="Proteomes" id="UP000184517">
    <property type="component" value="Unassembled WGS sequence"/>
</dbReference>
<comment type="subcellular location">
    <subcellularLocation>
        <location evidence="1">Cell inner membrane</location>
        <topology evidence="1">Peripheral membrane protein</topology>
    </subcellularLocation>
</comment>
<dbReference type="EMBL" id="FQVF01000004">
    <property type="protein sequence ID" value="SHE89222.1"/>
    <property type="molecule type" value="Genomic_DNA"/>
</dbReference>
<dbReference type="InterPro" id="IPR003593">
    <property type="entry name" value="AAA+_ATPase"/>
</dbReference>
<sequence>MTTSSGNLAQKAVTETAIKIDNLNKWYGDHHVLKDVSLDISEGEIMVVCGPSGSGKSTLIRSLNHLEEYQEGVVSVFGQPLSRDRQSHKIIHQTMGMVFQNFNLFPHLTVLQNCTLGLTWLRKMSERDADKMAMRLLDRVGIAHLATRYPGQLSGGQQQRVAISRSLAMEPKIMLFDEPTSALDPEMVKEVLDVMIDLAKTGMTMVCVTHEMQFARQVADRVVFMADGEIIEVGPPEQVLVNPQWDRTREFLQHVL</sequence>
<keyword evidence="3" id="KW-0813">Transport</keyword>
<dbReference type="GO" id="GO:0016887">
    <property type="term" value="F:ATP hydrolysis activity"/>
    <property type="evidence" value="ECO:0007669"/>
    <property type="project" value="InterPro"/>
</dbReference>
<dbReference type="CDD" id="cd03262">
    <property type="entry name" value="ABC_HisP_GlnQ"/>
    <property type="match status" value="1"/>
</dbReference>
<feature type="domain" description="ABC transporter" evidence="7">
    <location>
        <begin position="18"/>
        <end position="252"/>
    </location>
</feature>
<evidence type="ECO:0000256" key="1">
    <source>
        <dbReference type="ARBA" id="ARBA00004417"/>
    </source>
</evidence>
<dbReference type="PANTHER" id="PTHR43166:SF4">
    <property type="entry name" value="PHOSPHONATES IMPORT ATP-BINDING PROTEIN PHNC"/>
    <property type="match status" value="1"/>
</dbReference>
<dbReference type="InterPro" id="IPR027417">
    <property type="entry name" value="P-loop_NTPase"/>
</dbReference>
<evidence type="ECO:0000256" key="6">
    <source>
        <dbReference type="ARBA" id="ARBA00022970"/>
    </source>
</evidence>
<dbReference type="GO" id="GO:0005886">
    <property type="term" value="C:plasma membrane"/>
    <property type="evidence" value="ECO:0007669"/>
    <property type="project" value="UniProtKB-SubCell"/>
</dbReference>
<dbReference type="SMART" id="SM00382">
    <property type="entry name" value="AAA"/>
    <property type="match status" value="1"/>
</dbReference>
<dbReference type="PROSITE" id="PS50893">
    <property type="entry name" value="ABC_TRANSPORTER_2"/>
    <property type="match status" value="1"/>
</dbReference>